<accession>A0ABX5Q0V0</accession>
<gene>
    <name evidence="2" type="ORF">LX97_00453</name>
</gene>
<evidence type="ECO:0000313" key="3">
    <source>
        <dbReference type="Proteomes" id="UP000248584"/>
    </source>
</evidence>
<dbReference type="Proteomes" id="UP000248584">
    <property type="component" value="Unassembled WGS sequence"/>
</dbReference>
<proteinExistence type="predicted"/>
<evidence type="ECO:0008006" key="4">
    <source>
        <dbReference type="Google" id="ProtNLM"/>
    </source>
</evidence>
<sequence>MKKTVLQIALSVLLLGLFPVVTSAQEKSKSSLFNVSFRTGIASYEIENNSKSVSVNYGAYFLKEFEIGSKSVINTGLGVNNFLFDFQNANGQSINAQNTFIELPVGYKRYSYNQDRDKAFVTEIGIINRLKVNEEYTSFPDVNIEKDLGYNLGAIVGLGYHTSIYDYGSLEMGLILATDFLNSGYDNSNIIDNQVSLYFTFKFLR</sequence>
<organism evidence="2 3">
    <name type="scientific">Nonlabens dokdonensis</name>
    <dbReference type="NCBI Taxonomy" id="328515"/>
    <lineage>
        <taxon>Bacteria</taxon>
        <taxon>Pseudomonadati</taxon>
        <taxon>Bacteroidota</taxon>
        <taxon>Flavobacteriia</taxon>
        <taxon>Flavobacteriales</taxon>
        <taxon>Flavobacteriaceae</taxon>
        <taxon>Nonlabens</taxon>
    </lineage>
</organism>
<evidence type="ECO:0000256" key="1">
    <source>
        <dbReference type="SAM" id="SignalP"/>
    </source>
</evidence>
<keyword evidence="1" id="KW-0732">Signal</keyword>
<reference evidence="2 3" key="1">
    <citation type="submission" date="2018-06" db="EMBL/GenBank/DDBJ databases">
        <title>Genomic Encyclopedia of Archaeal and Bacterial Type Strains, Phase II (KMG-II): from individual species to whole genera.</title>
        <authorList>
            <person name="Goeker M."/>
        </authorList>
    </citation>
    <scope>NUCLEOTIDE SEQUENCE [LARGE SCALE GENOMIC DNA]</scope>
    <source>
        <strain evidence="2 3">DSM 17205</strain>
    </source>
</reference>
<evidence type="ECO:0000313" key="2">
    <source>
        <dbReference type="EMBL" id="PZX43453.1"/>
    </source>
</evidence>
<comment type="caution">
    <text evidence="2">The sequence shown here is derived from an EMBL/GenBank/DDBJ whole genome shotgun (WGS) entry which is preliminary data.</text>
</comment>
<feature type="chain" id="PRO_5045343745" description="Outer membrane protein beta-barrel domain-containing protein" evidence="1">
    <location>
        <begin position="25"/>
        <end position="205"/>
    </location>
</feature>
<feature type="signal peptide" evidence="1">
    <location>
        <begin position="1"/>
        <end position="24"/>
    </location>
</feature>
<protein>
    <recommendedName>
        <fullName evidence="4">Outer membrane protein beta-barrel domain-containing protein</fullName>
    </recommendedName>
</protein>
<dbReference type="EMBL" id="QKZR01000001">
    <property type="protein sequence ID" value="PZX43453.1"/>
    <property type="molecule type" value="Genomic_DNA"/>
</dbReference>
<name>A0ABX5Q0V0_9FLAO</name>
<keyword evidence="3" id="KW-1185">Reference proteome</keyword>